<dbReference type="AlphaFoldDB" id="A0A317XLP1"/>
<organism evidence="1 2">
    <name type="scientific">Testicularia cyperi</name>
    <dbReference type="NCBI Taxonomy" id="1882483"/>
    <lineage>
        <taxon>Eukaryota</taxon>
        <taxon>Fungi</taxon>
        <taxon>Dikarya</taxon>
        <taxon>Basidiomycota</taxon>
        <taxon>Ustilaginomycotina</taxon>
        <taxon>Ustilaginomycetes</taxon>
        <taxon>Ustilaginales</taxon>
        <taxon>Anthracoideaceae</taxon>
        <taxon>Testicularia</taxon>
    </lineage>
</organism>
<accession>A0A317XLP1</accession>
<dbReference type="Proteomes" id="UP000246740">
    <property type="component" value="Unassembled WGS sequence"/>
</dbReference>
<proteinExistence type="predicted"/>
<dbReference type="EMBL" id="KZ819199">
    <property type="protein sequence ID" value="PWY98230.1"/>
    <property type="molecule type" value="Genomic_DNA"/>
</dbReference>
<protein>
    <submittedName>
        <fullName evidence="1">Uncharacterized protein</fullName>
    </submittedName>
</protein>
<gene>
    <name evidence="1" type="ORF">BCV70DRAFT_35828</name>
</gene>
<sequence length="225" mass="24190">MKASGNYSSRWLLFAYPATGSVTDWTGRNGGGGGGGEVVSRVAQARHVRQAPVKNRCKPLQSGKKRSFPWKSLLRFGWRAGGRSDCDYHGKRESGNKWAVVGRLTSPSRSCQLTPQAGRECSRAKIQQDVRSEGGRRIKTTRLGGSSASVDLLGGIACTSVDPPSHASRVNSIQIPNLLNSRSVSGCTELQSAYAQIINVHSSFTRVCISNSRGSHPTPAQYSTV</sequence>
<evidence type="ECO:0000313" key="1">
    <source>
        <dbReference type="EMBL" id="PWY98230.1"/>
    </source>
</evidence>
<name>A0A317XLP1_9BASI</name>
<keyword evidence="2" id="KW-1185">Reference proteome</keyword>
<evidence type="ECO:0000313" key="2">
    <source>
        <dbReference type="Proteomes" id="UP000246740"/>
    </source>
</evidence>
<dbReference type="InParanoid" id="A0A317XLP1"/>
<reference evidence="1 2" key="1">
    <citation type="journal article" date="2018" name="Mol. Biol. Evol.">
        <title>Broad Genomic Sampling Reveals a Smut Pathogenic Ancestry of the Fungal Clade Ustilaginomycotina.</title>
        <authorList>
            <person name="Kijpornyongpan T."/>
            <person name="Mondo S.J."/>
            <person name="Barry K."/>
            <person name="Sandor L."/>
            <person name="Lee J."/>
            <person name="Lipzen A."/>
            <person name="Pangilinan J."/>
            <person name="LaButti K."/>
            <person name="Hainaut M."/>
            <person name="Henrissat B."/>
            <person name="Grigoriev I.V."/>
            <person name="Spatafora J.W."/>
            <person name="Aime M.C."/>
        </authorList>
    </citation>
    <scope>NUCLEOTIDE SEQUENCE [LARGE SCALE GENOMIC DNA]</scope>
    <source>
        <strain evidence="1 2">MCA 3645</strain>
    </source>
</reference>